<dbReference type="KEGG" id="nah:F5544_17510"/>
<keyword evidence="4" id="KW-1185">Reference proteome</keyword>
<organism evidence="3 4">
    <name type="scientific">Nocardia arthritidis</name>
    <dbReference type="NCBI Taxonomy" id="228602"/>
    <lineage>
        <taxon>Bacteria</taxon>
        <taxon>Bacillati</taxon>
        <taxon>Actinomycetota</taxon>
        <taxon>Actinomycetes</taxon>
        <taxon>Mycobacteriales</taxon>
        <taxon>Nocardiaceae</taxon>
        <taxon>Nocardia</taxon>
    </lineage>
</organism>
<name>A0A6G9YDX0_9NOCA</name>
<evidence type="ECO:0000313" key="4">
    <source>
        <dbReference type="Proteomes" id="UP000503540"/>
    </source>
</evidence>
<dbReference type="RefSeq" id="WP_167474208.1">
    <property type="nucleotide sequence ID" value="NZ_CP046172.1"/>
</dbReference>
<sequence length="110" mass="12071">MRIPATGRAAALRSRIHRSPSTSGKHSKTTTIGTFAVPKSGTYTVDCRSNGQPVHRASIDPPTPEWVSIDIAIGSALLLFGIAWPIYVFLRRRRFSRSGTLEIMSEVADF</sequence>
<feature type="compositionally biased region" description="Polar residues" evidence="1">
    <location>
        <begin position="19"/>
        <end position="30"/>
    </location>
</feature>
<protein>
    <submittedName>
        <fullName evidence="3">Uncharacterized protein</fullName>
    </submittedName>
</protein>
<keyword evidence="2" id="KW-0812">Transmembrane</keyword>
<dbReference type="AlphaFoldDB" id="A0A6G9YDX0"/>
<reference evidence="3 4" key="1">
    <citation type="journal article" date="2019" name="ACS Chem. Biol.">
        <title>Identification and Mobilization of a Cryptic Antibiotic Biosynthesis Gene Locus from a Human-Pathogenic Nocardia Isolate.</title>
        <authorList>
            <person name="Herisse M."/>
            <person name="Ishida K."/>
            <person name="Porter J.L."/>
            <person name="Howden B."/>
            <person name="Hertweck C."/>
            <person name="Stinear T.P."/>
            <person name="Pidot S.J."/>
        </authorList>
    </citation>
    <scope>NUCLEOTIDE SEQUENCE [LARGE SCALE GENOMIC DNA]</scope>
    <source>
        <strain evidence="3 4">AUSMDU00012717</strain>
    </source>
</reference>
<dbReference type="EMBL" id="CP046172">
    <property type="protein sequence ID" value="QIS11378.1"/>
    <property type="molecule type" value="Genomic_DNA"/>
</dbReference>
<keyword evidence="2" id="KW-0472">Membrane</keyword>
<evidence type="ECO:0000256" key="2">
    <source>
        <dbReference type="SAM" id="Phobius"/>
    </source>
</evidence>
<proteinExistence type="predicted"/>
<evidence type="ECO:0000256" key="1">
    <source>
        <dbReference type="SAM" id="MobiDB-lite"/>
    </source>
</evidence>
<feature type="transmembrane region" description="Helical" evidence="2">
    <location>
        <begin position="71"/>
        <end position="90"/>
    </location>
</feature>
<dbReference type="Proteomes" id="UP000503540">
    <property type="component" value="Chromosome"/>
</dbReference>
<accession>A0A6G9YDX0</accession>
<evidence type="ECO:0000313" key="3">
    <source>
        <dbReference type="EMBL" id="QIS11378.1"/>
    </source>
</evidence>
<feature type="region of interest" description="Disordered" evidence="1">
    <location>
        <begin position="1"/>
        <end position="30"/>
    </location>
</feature>
<keyword evidence="2" id="KW-1133">Transmembrane helix</keyword>
<gene>
    <name evidence="3" type="ORF">F5544_17510</name>
</gene>